<dbReference type="EMBL" id="KZ345141">
    <property type="protein sequence ID" value="PIO75453.1"/>
    <property type="molecule type" value="Genomic_DNA"/>
</dbReference>
<dbReference type="Pfam" id="PF13650">
    <property type="entry name" value="Asp_protease_2"/>
    <property type="match status" value="1"/>
</dbReference>
<dbReference type="OrthoDB" id="5846951at2759"/>
<dbReference type="InterPro" id="IPR021109">
    <property type="entry name" value="Peptidase_aspartic_dom_sf"/>
</dbReference>
<dbReference type="Gene3D" id="3.10.10.10">
    <property type="entry name" value="HIV Type 1 Reverse Transcriptase, subunit A, domain 1"/>
    <property type="match status" value="1"/>
</dbReference>
<dbReference type="PANTHER" id="PTHR24559:SF444">
    <property type="entry name" value="REVERSE TRANSCRIPTASE DOMAIN-CONTAINING PROTEIN"/>
    <property type="match status" value="1"/>
</dbReference>
<dbReference type="InterPro" id="IPR001969">
    <property type="entry name" value="Aspartic_peptidase_AS"/>
</dbReference>
<dbReference type="GO" id="GO:0006508">
    <property type="term" value="P:proteolysis"/>
    <property type="evidence" value="ECO:0007669"/>
    <property type="project" value="InterPro"/>
</dbReference>
<dbReference type="SUPFAM" id="SSF56672">
    <property type="entry name" value="DNA/RNA polymerases"/>
    <property type="match status" value="1"/>
</dbReference>
<reference evidence="1 2" key="1">
    <citation type="submission" date="2015-09" db="EMBL/GenBank/DDBJ databases">
        <title>Draft genome of the parasitic nematode Teladorsagia circumcincta isolate WARC Sus (inbred).</title>
        <authorList>
            <person name="Mitreva M."/>
        </authorList>
    </citation>
    <scope>NUCLEOTIDE SEQUENCE [LARGE SCALE GENOMIC DNA]</scope>
    <source>
        <strain evidence="1 2">S</strain>
    </source>
</reference>
<dbReference type="AlphaFoldDB" id="A0A2G9UZ20"/>
<dbReference type="Proteomes" id="UP000230423">
    <property type="component" value="Unassembled WGS sequence"/>
</dbReference>
<accession>A0A2G9UZ20</accession>
<keyword evidence="2" id="KW-1185">Reference proteome</keyword>
<name>A0A2G9UZ20_TELCI</name>
<organism evidence="1 2">
    <name type="scientific">Teladorsagia circumcincta</name>
    <name type="common">Brown stomach worm</name>
    <name type="synonym">Ostertagia circumcincta</name>
    <dbReference type="NCBI Taxonomy" id="45464"/>
    <lineage>
        <taxon>Eukaryota</taxon>
        <taxon>Metazoa</taxon>
        <taxon>Ecdysozoa</taxon>
        <taxon>Nematoda</taxon>
        <taxon>Chromadorea</taxon>
        <taxon>Rhabditida</taxon>
        <taxon>Rhabditina</taxon>
        <taxon>Rhabditomorpha</taxon>
        <taxon>Strongyloidea</taxon>
        <taxon>Trichostrongylidae</taxon>
        <taxon>Teladorsagia</taxon>
    </lineage>
</organism>
<gene>
    <name evidence="1" type="ORF">TELCIR_02502</name>
</gene>
<dbReference type="PROSITE" id="PS00141">
    <property type="entry name" value="ASP_PROTEASE"/>
    <property type="match status" value="1"/>
</dbReference>
<evidence type="ECO:0008006" key="3">
    <source>
        <dbReference type="Google" id="ProtNLM"/>
    </source>
</evidence>
<dbReference type="InterPro" id="IPR053134">
    <property type="entry name" value="RNA-dir_DNA_polymerase"/>
</dbReference>
<proteinExistence type="predicted"/>
<dbReference type="Gene3D" id="2.40.70.10">
    <property type="entry name" value="Acid Proteases"/>
    <property type="match status" value="1"/>
</dbReference>
<sequence length="175" mass="19382">MYTSAALNDSQVIALLDTGSSITLVSEAVARKIQAALVRSTIAKGVTANGTPINLLGQFTPNLTIGYQTIQIQLLGRYQDCFVGNDGDLGRYQEPITHCINVAPHSKVPKQHRAPSEKRQEIERQIKEMPCINIIEPNTSKFASPIVLVKKGSNKDQWRFTVDYRQINAITETET</sequence>
<dbReference type="GO" id="GO:0004190">
    <property type="term" value="F:aspartic-type endopeptidase activity"/>
    <property type="evidence" value="ECO:0007669"/>
    <property type="project" value="InterPro"/>
</dbReference>
<protein>
    <recommendedName>
        <fullName evidence="3">Peptidase A2 domain-containing protein</fullName>
    </recommendedName>
</protein>
<evidence type="ECO:0000313" key="2">
    <source>
        <dbReference type="Proteomes" id="UP000230423"/>
    </source>
</evidence>
<dbReference type="SUPFAM" id="SSF50630">
    <property type="entry name" value="Acid proteases"/>
    <property type="match status" value="1"/>
</dbReference>
<dbReference type="PANTHER" id="PTHR24559">
    <property type="entry name" value="TRANSPOSON TY3-I GAG-POL POLYPROTEIN"/>
    <property type="match status" value="1"/>
</dbReference>
<dbReference type="InterPro" id="IPR043502">
    <property type="entry name" value="DNA/RNA_pol_sf"/>
</dbReference>
<evidence type="ECO:0000313" key="1">
    <source>
        <dbReference type="EMBL" id="PIO75453.1"/>
    </source>
</evidence>